<dbReference type="InterPro" id="IPR036249">
    <property type="entry name" value="Thioredoxin-like_sf"/>
</dbReference>
<dbReference type="InterPro" id="IPR000866">
    <property type="entry name" value="AhpC/TSA"/>
</dbReference>
<dbReference type="Pfam" id="PF14289">
    <property type="entry name" value="DUF4369"/>
    <property type="match status" value="1"/>
</dbReference>
<dbReference type="GO" id="GO:0016491">
    <property type="term" value="F:oxidoreductase activity"/>
    <property type="evidence" value="ECO:0007669"/>
    <property type="project" value="InterPro"/>
</dbReference>
<dbReference type="OrthoDB" id="6399635at2"/>
<evidence type="ECO:0000313" key="2">
    <source>
        <dbReference type="EMBL" id="RXK52157.1"/>
    </source>
</evidence>
<dbReference type="EMBL" id="SDHY01000001">
    <property type="protein sequence ID" value="RXK52157.1"/>
    <property type="molecule type" value="Genomic_DNA"/>
</dbReference>
<dbReference type="SUPFAM" id="SSF52833">
    <property type="entry name" value="Thioredoxin-like"/>
    <property type="match status" value="1"/>
</dbReference>
<dbReference type="PROSITE" id="PS51352">
    <property type="entry name" value="THIOREDOXIN_2"/>
    <property type="match status" value="1"/>
</dbReference>
<comment type="caution">
    <text evidence="2">The sequence shown here is derived from an EMBL/GenBank/DDBJ whole genome shotgun (WGS) entry which is preliminary data.</text>
</comment>
<sequence>MPPVSTIPQVYFLPIGMSGASISQSFKSELQMKLLVSKKKIKMDIPIPFFILFTCLDLSENRRGVIIQTIGESMRSNILDSMKNIVILNSLAVKLINYMKVFFLASLVLLSSFISHAQVKKSSTLNSSNQGFLIKGKINGVSNSDIYLAHYFGSTQQVIKDTALADTQGNFVFKGKENLPQGLYLISFLKNKYLDIIIGNTQFSFETDTLDPINHMKFQNSVENEAFFAFQKEMGKRYSELRNIELAKKDVNQIATLRKEILQYQQTWFEKNKQLFVSKLVKATFEPEIPPFKKKVSSAKDSTELYQYQFSYFKKHYFDNLDLNDARFIRTPFLQRKLDKYFEDLVVQQPDSIIKDADLLLTKIKNSEVRRYVIYKISSTYETSNIVGTDAAFAHMGEKYYVGEPALWDTVTVRQMRDRINVLKPLLIGKRLPELFLTDASGKRVTTSSIPGEYTIVFFYDPECSHCREETPKLMAQVDYFKSKNISVLATSIARNKKQWTDFIKEFKMESVYNGIDIHPNPKTGKDEYYTDFIKKFDIYSTPIIYILDKNKRIIGKKIPTDKIQDFISFYENRQKELGIK</sequence>
<proteinExistence type="predicted"/>
<accession>A0A4Q1C1Y0</accession>
<reference evidence="2 3" key="1">
    <citation type="submission" date="2019-01" db="EMBL/GenBank/DDBJ databases">
        <title>Cytophagaceae bacterium strain CAR-16.</title>
        <authorList>
            <person name="Chen W.-M."/>
        </authorList>
    </citation>
    <scope>NUCLEOTIDE SEQUENCE [LARGE SCALE GENOMIC DNA]</scope>
    <source>
        <strain evidence="2 3">CAR-16</strain>
    </source>
</reference>
<dbReference type="Pfam" id="PF00578">
    <property type="entry name" value="AhpC-TSA"/>
    <property type="match status" value="1"/>
</dbReference>
<evidence type="ECO:0000313" key="3">
    <source>
        <dbReference type="Proteomes" id="UP000289455"/>
    </source>
</evidence>
<dbReference type="InterPro" id="IPR025380">
    <property type="entry name" value="DUF4369"/>
</dbReference>
<dbReference type="Pfam" id="PF17127">
    <property type="entry name" value="DUF5106"/>
    <property type="match status" value="1"/>
</dbReference>
<feature type="domain" description="Thioredoxin" evidence="1">
    <location>
        <begin position="426"/>
        <end position="576"/>
    </location>
</feature>
<dbReference type="InterPro" id="IPR033395">
    <property type="entry name" value="DUF5106"/>
</dbReference>
<dbReference type="Gene3D" id="3.40.30.10">
    <property type="entry name" value="Glutaredoxin"/>
    <property type="match status" value="1"/>
</dbReference>
<protein>
    <submittedName>
        <fullName evidence="2">DUF4369 domain-containing protein</fullName>
    </submittedName>
</protein>
<evidence type="ECO:0000259" key="1">
    <source>
        <dbReference type="PROSITE" id="PS51352"/>
    </source>
</evidence>
<name>A0A4Q1C1Y0_9BACT</name>
<dbReference type="AlphaFoldDB" id="A0A4Q1C1Y0"/>
<keyword evidence="3" id="KW-1185">Reference proteome</keyword>
<dbReference type="InterPro" id="IPR013766">
    <property type="entry name" value="Thioredoxin_domain"/>
</dbReference>
<dbReference type="Proteomes" id="UP000289455">
    <property type="component" value="Unassembled WGS sequence"/>
</dbReference>
<organism evidence="2 3">
    <name type="scientific">Aquirufa rosea</name>
    <dbReference type="NCBI Taxonomy" id="2509241"/>
    <lineage>
        <taxon>Bacteria</taxon>
        <taxon>Pseudomonadati</taxon>
        <taxon>Bacteroidota</taxon>
        <taxon>Cytophagia</taxon>
        <taxon>Cytophagales</taxon>
        <taxon>Flectobacillaceae</taxon>
        <taxon>Aquirufa</taxon>
    </lineage>
</organism>
<dbReference type="GO" id="GO:0016209">
    <property type="term" value="F:antioxidant activity"/>
    <property type="evidence" value="ECO:0007669"/>
    <property type="project" value="InterPro"/>
</dbReference>
<gene>
    <name evidence="2" type="ORF">ESB04_00440</name>
</gene>